<feature type="compositionally biased region" description="Polar residues" evidence="1">
    <location>
        <begin position="288"/>
        <end position="303"/>
    </location>
</feature>
<dbReference type="InterPro" id="IPR043502">
    <property type="entry name" value="DNA/RNA_pol_sf"/>
</dbReference>
<dbReference type="PANTHER" id="PTHR36688">
    <property type="entry name" value="ENDO/EXONUCLEASE/PHOSPHATASE DOMAIN-CONTAINING PROTEIN"/>
    <property type="match status" value="1"/>
</dbReference>
<feature type="region of interest" description="Disordered" evidence="1">
    <location>
        <begin position="328"/>
        <end position="396"/>
    </location>
</feature>
<dbReference type="Gene3D" id="3.60.10.10">
    <property type="entry name" value="Endonuclease/exonuclease/phosphatase"/>
    <property type="match status" value="1"/>
</dbReference>
<accession>A0A4Y2TIF8</accession>
<feature type="compositionally biased region" description="Polar residues" evidence="1">
    <location>
        <begin position="355"/>
        <end position="373"/>
    </location>
</feature>
<dbReference type="InterPro" id="IPR052560">
    <property type="entry name" value="RdDP_mobile_element"/>
</dbReference>
<dbReference type="SUPFAM" id="SSF56219">
    <property type="entry name" value="DNase I-like"/>
    <property type="match status" value="1"/>
</dbReference>
<protein>
    <submittedName>
        <fullName evidence="4">Putative RNA-directed DNA polymerase from transposon X-element</fullName>
    </submittedName>
</protein>
<feature type="domain" description="RNase H type-1" evidence="3">
    <location>
        <begin position="1323"/>
        <end position="1449"/>
    </location>
</feature>
<dbReference type="SMART" id="SM00343">
    <property type="entry name" value="ZnF_C2HC"/>
    <property type="match status" value="2"/>
</dbReference>
<dbReference type="InterPro" id="IPR002156">
    <property type="entry name" value="RNaseH_domain"/>
</dbReference>
<dbReference type="InterPro" id="IPR036397">
    <property type="entry name" value="RNaseH_sf"/>
</dbReference>
<feature type="domain" description="Reverse transcriptase" evidence="2">
    <location>
        <begin position="842"/>
        <end position="1113"/>
    </location>
</feature>
<dbReference type="SUPFAM" id="SSF57756">
    <property type="entry name" value="Retrovirus zinc finger-like domains"/>
    <property type="match status" value="1"/>
</dbReference>
<name>A0A4Y2TIF8_ARAVE</name>
<dbReference type="Pfam" id="PF14529">
    <property type="entry name" value="Exo_endo_phos_2"/>
    <property type="match status" value="1"/>
</dbReference>
<organism evidence="4 5">
    <name type="scientific">Araneus ventricosus</name>
    <name type="common">Orbweaver spider</name>
    <name type="synonym">Epeira ventricosa</name>
    <dbReference type="NCBI Taxonomy" id="182803"/>
    <lineage>
        <taxon>Eukaryota</taxon>
        <taxon>Metazoa</taxon>
        <taxon>Ecdysozoa</taxon>
        <taxon>Arthropoda</taxon>
        <taxon>Chelicerata</taxon>
        <taxon>Arachnida</taxon>
        <taxon>Araneae</taxon>
        <taxon>Araneomorphae</taxon>
        <taxon>Entelegynae</taxon>
        <taxon>Araneoidea</taxon>
        <taxon>Araneidae</taxon>
        <taxon>Araneus</taxon>
    </lineage>
</organism>
<dbReference type="InterPro" id="IPR005135">
    <property type="entry name" value="Endo/exonuclease/phosphatase"/>
</dbReference>
<dbReference type="OrthoDB" id="6433748at2759"/>
<dbReference type="GO" id="GO:0042575">
    <property type="term" value="C:DNA polymerase complex"/>
    <property type="evidence" value="ECO:0007669"/>
    <property type="project" value="UniProtKB-ARBA"/>
</dbReference>
<keyword evidence="4" id="KW-0808">Transferase</keyword>
<dbReference type="InterPro" id="IPR036875">
    <property type="entry name" value="Znf_CCHC_sf"/>
</dbReference>
<evidence type="ECO:0000313" key="4">
    <source>
        <dbReference type="EMBL" id="GBO00338.1"/>
    </source>
</evidence>
<evidence type="ECO:0000256" key="1">
    <source>
        <dbReference type="SAM" id="MobiDB-lite"/>
    </source>
</evidence>
<dbReference type="GO" id="GO:0008270">
    <property type="term" value="F:zinc ion binding"/>
    <property type="evidence" value="ECO:0007669"/>
    <property type="project" value="InterPro"/>
</dbReference>
<feature type="compositionally biased region" description="Basic and acidic residues" evidence="1">
    <location>
        <begin position="328"/>
        <end position="339"/>
    </location>
</feature>
<dbReference type="CDD" id="cd09276">
    <property type="entry name" value="Rnase_HI_RT_non_LTR"/>
    <property type="match status" value="1"/>
</dbReference>
<dbReference type="EMBL" id="BGPR01028896">
    <property type="protein sequence ID" value="GBO00338.1"/>
    <property type="molecule type" value="Genomic_DNA"/>
</dbReference>
<dbReference type="PROSITE" id="PS50879">
    <property type="entry name" value="RNASE_H_1"/>
    <property type="match status" value="1"/>
</dbReference>
<reference evidence="4 5" key="1">
    <citation type="journal article" date="2019" name="Sci. Rep.">
        <title>Orb-weaving spider Araneus ventricosus genome elucidates the spidroin gene catalogue.</title>
        <authorList>
            <person name="Kono N."/>
            <person name="Nakamura H."/>
            <person name="Ohtoshi R."/>
            <person name="Moran D.A.P."/>
            <person name="Shinohara A."/>
            <person name="Yoshida Y."/>
            <person name="Fujiwara M."/>
            <person name="Mori M."/>
            <person name="Tomita M."/>
            <person name="Arakawa K."/>
        </authorList>
    </citation>
    <scope>NUCLEOTIDE SEQUENCE [LARGE SCALE GENOMIC DNA]</scope>
</reference>
<dbReference type="Gene3D" id="3.30.420.10">
    <property type="entry name" value="Ribonuclease H-like superfamily/Ribonuclease H"/>
    <property type="match status" value="1"/>
</dbReference>
<dbReference type="Pfam" id="PF00075">
    <property type="entry name" value="RNase_H"/>
    <property type="match status" value="1"/>
</dbReference>
<dbReference type="CDD" id="cd01650">
    <property type="entry name" value="RT_nLTR_like"/>
    <property type="match status" value="1"/>
</dbReference>
<keyword evidence="5" id="KW-1185">Reference proteome</keyword>
<evidence type="ECO:0000313" key="5">
    <source>
        <dbReference type="Proteomes" id="UP000499080"/>
    </source>
</evidence>
<keyword evidence="4" id="KW-0695">RNA-directed DNA polymerase</keyword>
<dbReference type="Pfam" id="PF00078">
    <property type="entry name" value="RVT_1"/>
    <property type="match status" value="1"/>
</dbReference>
<proteinExistence type="predicted"/>
<feature type="compositionally biased region" description="Polar residues" evidence="1">
    <location>
        <begin position="382"/>
        <end position="391"/>
    </location>
</feature>
<gene>
    <name evidence="4" type="primary">X-elementORF2_643</name>
    <name evidence="4" type="ORF">AVEN_71180_1</name>
</gene>
<dbReference type="InterPro" id="IPR001878">
    <property type="entry name" value="Znf_CCHC"/>
</dbReference>
<keyword evidence="4" id="KW-0548">Nucleotidyltransferase</keyword>
<dbReference type="InterPro" id="IPR012337">
    <property type="entry name" value="RNaseH-like_sf"/>
</dbReference>
<comment type="caution">
    <text evidence="4">The sequence shown here is derived from an EMBL/GenBank/DDBJ whole genome shotgun (WGS) entry which is preliminary data.</text>
</comment>
<dbReference type="PROSITE" id="PS50878">
    <property type="entry name" value="RT_POL"/>
    <property type="match status" value="1"/>
</dbReference>
<dbReference type="Proteomes" id="UP000499080">
    <property type="component" value="Unassembled WGS sequence"/>
</dbReference>
<dbReference type="InterPro" id="IPR036691">
    <property type="entry name" value="Endo/exonu/phosph_ase_sf"/>
</dbReference>
<dbReference type="PANTHER" id="PTHR36688:SF2">
    <property type="entry name" value="ENDONUCLEASE_EXONUCLEASE_PHOSPHATASE DOMAIN-CONTAINING PROTEIN"/>
    <property type="match status" value="1"/>
</dbReference>
<evidence type="ECO:0000259" key="3">
    <source>
        <dbReference type="PROSITE" id="PS50879"/>
    </source>
</evidence>
<dbReference type="SUPFAM" id="SSF53098">
    <property type="entry name" value="Ribonuclease H-like"/>
    <property type="match status" value="1"/>
</dbReference>
<dbReference type="SUPFAM" id="SSF56672">
    <property type="entry name" value="DNA/RNA polymerases"/>
    <property type="match status" value="1"/>
</dbReference>
<dbReference type="GO" id="GO:0003964">
    <property type="term" value="F:RNA-directed DNA polymerase activity"/>
    <property type="evidence" value="ECO:0007669"/>
    <property type="project" value="UniProtKB-KW"/>
</dbReference>
<sequence length="1589" mass="181510">MGSSVKQTDLNTSLKSNELPRRLPKFLVLHNEEDKLRNMSPFIIQKHIYTFAGNVQSVKKMKSGDLLVESSSLRQSEQLLSITKFGDIPITVSAHASLNYTRGVMSSDEFLMVSDSEFVSELEAQKVIAARRITLKRDGQIIPTRHVILTFDTPVLPKKITAGYISCDIRPYIPNPVRCFKCQRFGHTKTACRVSSALCPRCSEPGHEETICQNPEKCFNCKGNHASYSKTCPKWKLEKEIQSVKVTRNISIQEARKIVHDRTPKTNHSYSAALKTIKNPDTPLEPIQTPTDTIVPKPSTSAAKNEETITVKLSDWLALLKAHKLSLEKEKPNDKKQEFLKPAPKNKRPKKDHTNSTGKNSNVKMKSNPNKTKSQNKESESDLQTSDNSISEMELSEEETYLKQNLSAKFKNYITQRNDFQQGSRASGGVACLTSCQIPSKPILLNTQLQAVAIQIQLNSLITVCYLYLPPRVHIEKSHLDELIRQLPSPFFLLGDFNGNNTLWGSTDTNPRGCQIETLVEDHGLCLLNDNSYTHFHQASQTFHTIDLAICSPSLVPYWKFSTCTNLFNSDHFPIVLTYVKNDFPFPKRPVKYIFGKADWPLFESLCQLTPNMVDKDSIDVALNTITDCIISSADNSIPKTSGNIPKLCKPWWNTECDTCQKTLEKAWYNFRRYPTTHNLIKFKKARAKFRQIRRRSMNTTWCSYVNSITRQVFSKVVWDKVRKIFGCYSDTQNISFLNYNGQVISDAKEIGNVIGQTLSEISSESSYPNDFIAFKKREEQKSVDFLPSYAEDYNSTFSYHELKDALRKSNPTSPGPDQIRNNMLKHLGESSLLTILLLFNRIWQERVFPLSWLKAIVVPIPKPGKDKQDPNNYRPIALTSCLSKLLERMVSARLMHVLERSKWFVPSQSGFRRRRNTIDNLLKLETAIREAFVRKKHLVSIFFDIEKAYDRTWRYGILKDLSDIGLKGNLPLFIKNFLQTRIFQIRIGNILSDNFNQQEGVPQGSVLSVLLFIIKINGIVSKLPAYVNSTLFVDDIQIHCAGDDMSFIQRQLQTAINNMTDWSSKNGFIFSPQKTVCMHFCRRRGLHPDPDFQLNGSPITIVQETKFLGIIFDTKLTFRSHIKHLKTKCIRTLNIMKVLSSTSWGADKVSLMRIYRSLVRSKLDYGMPVYGSAAKSTLKMLDSVHHQGLRIATGAFRTTLIPSLHVISGEPSLELRRHRLSLLYFYKIKSDESHPQHYKVINPIFGSLFSVRLSFTPTFGFRIGEILRYFEIEDFPVVSNVEDPPPWKETQLDFIDDFLHFFKLSTSDIVFQQHFYDHRQHYSDYIPIYTDGSKSDNHVGSAAVFPDFTIAETLHPFCSVYTSELYAIYLGLLKISTLNFKKAIIYTDSRSGINALRSAKHNKHPLVMQCLHLHHTLKKSKIKYCWIPGHVGISGNELADKAAKSANASREAFVPLIDALQAVKLSQHRVWQRIWEGQSNNKLYKIQPSIKGFGNLTIRKHDVILTRLRVGHTFFTHRHLLHSDAAPICNGCNCILSVEHILCQCKNFYSQRQAHFGAHIIDLIDILGTNPGVNVFTFLKEVQFFKFI</sequence>
<evidence type="ECO:0000259" key="2">
    <source>
        <dbReference type="PROSITE" id="PS50878"/>
    </source>
</evidence>
<dbReference type="GO" id="GO:0003676">
    <property type="term" value="F:nucleic acid binding"/>
    <property type="evidence" value="ECO:0007669"/>
    <property type="project" value="InterPro"/>
</dbReference>
<feature type="region of interest" description="Disordered" evidence="1">
    <location>
        <begin position="279"/>
        <end position="306"/>
    </location>
</feature>
<dbReference type="GO" id="GO:0004523">
    <property type="term" value="F:RNA-DNA hybrid ribonuclease activity"/>
    <property type="evidence" value="ECO:0007669"/>
    <property type="project" value="InterPro"/>
</dbReference>
<dbReference type="InterPro" id="IPR000477">
    <property type="entry name" value="RT_dom"/>
</dbReference>